<dbReference type="InterPro" id="IPR011576">
    <property type="entry name" value="Pyridox_Oxase_N"/>
</dbReference>
<dbReference type="InterPro" id="IPR019920">
    <property type="entry name" value="F420-binding_dom_put"/>
</dbReference>
<feature type="domain" description="Pyridoxamine 5'-phosphate oxidase N-terminal" evidence="2">
    <location>
        <begin position="14"/>
        <end position="142"/>
    </location>
</feature>
<dbReference type="Pfam" id="PF01243">
    <property type="entry name" value="PNPOx_N"/>
    <property type="match status" value="1"/>
</dbReference>
<dbReference type="Gene3D" id="2.30.110.10">
    <property type="entry name" value="Electron Transport, Fmn-binding Protein, Chain A"/>
    <property type="match status" value="1"/>
</dbReference>
<evidence type="ECO:0000313" key="3">
    <source>
        <dbReference type="EMBL" id="QGK70364.1"/>
    </source>
</evidence>
<dbReference type="Proteomes" id="UP000371041">
    <property type="component" value="Chromosome"/>
</dbReference>
<protein>
    <submittedName>
        <fullName evidence="3">TIGR03618 family F420-dependent PPOX class oxidoreductase</fullName>
    </submittedName>
</protein>
<evidence type="ECO:0000259" key="2">
    <source>
        <dbReference type="Pfam" id="PF01243"/>
    </source>
</evidence>
<sequence length="155" mass="17335">MSRNRRDLIAMSPAEIDGFLAAQHTLVVATHGARGHPHVAPMWFAWVDGALVFWTYSSAQKVVNLRRDARMSCLVEDGEAYEELRAVHMEGHGRIVSEPDEVQRVGVAIAERYAGTALDEDAREVVRASGRKRVAVAFEPARLISWDHRKLGGRY</sequence>
<evidence type="ECO:0000313" key="4">
    <source>
        <dbReference type="Proteomes" id="UP000371041"/>
    </source>
</evidence>
<dbReference type="NCBIfam" id="TIGR03618">
    <property type="entry name" value="Rv1155_F420"/>
    <property type="match status" value="1"/>
</dbReference>
<proteinExistence type="predicted"/>
<gene>
    <name evidence="3" type="ORF">GIY23_13275</name>
</gene>
<dbReference type="InterPro" id="IPR012349">
    <property type="entry name" value="Split_barrel_FMN-bd"/>
</dbReference>
<dbReference type="GO" id="GO:0070967">
    <property type="term" value="F:coenzyme F420 binding"/>
    <property type="evidence" value="ECO:0007669"/>
    <property type="project" value="TreeGrafter"/>
</dbReference>
<dbReference type="PANTHER" id="PTHR35176">
    <property type="entry name" value="HEME OXYGENASE HI_0854-RELATED"/>
    <property type="match status" value="1"/>
</dbReference>
<dbReference type="PANTHER" id="PTHR35176:SF6">
    <property type="entry name" value="HEME OXYGENASE HI_0854-RELATED"/>
    <property type="match status" value="1"/>
</dbReference>
<dbReference type="GO" id="GO:0016627">
    <property type="term" value="F:oxidoreductase activity, acting on the CH-CH group of donors"/>
    <property type="evidence" value="ECO:0007669"/>
    <property type="project" value="TreeGrafter"/>
</dbReference>
<dbReference type="EMBL" id="CP045929">
    <property type="protein sequence ID" value="QGK70364.1"/>
    <property type="molecule type" value="Genomic_DNA"/>
</dbReference>
<organism evidence="3 4">
    <name type="scientific">Allosaccharopolyspora coralli</name>
    <dbReference type="NCBI Taxonomy" id="2665642"/>
    <lineage>
        <taxon>Bacteria</taxon>
        <taxon>Bacillati</taxon>
        <taxon>Actinomycetota</taxon>
        <taxon>Actinomycetes</taxon>
        <taxon>Pseudonocardiales</taxon>
        <taxon>Pseudonocardiaceae</taxon>
        <taxon>Allosaccharopolyspora</taxon>
    </lineage>
</organism>
<reference evidence="4" key="1">
    <citation type="submission" date="2019-11" db="EMBL/GenBank/DDBJ databases">
        <title>The complete genome sequence of Saccharopolyspora sp. E2A.</title>
        <authorList>
            <person name="Zhang G."/>
        </authorList>
    </citation>
    <scope>NUCLEOTIDE SEQUENCE [LARGE SCALE GENOMIC DNA]</scope>
    <source>
        <strain evidence="4">E2A</strain>
    </source>
</reference>
<name>A0A5Q3QAY0_9PSEU</name>
<keyword evidence="4" id="KW-1185">Reference proteome</keyword>
<accession>A0A5Q3QAY0</accession>
<dbReference type="KEGG" id="sace:GIY23_13275"/>
<dbReference type="SUPFAM" id="SSF50475">
    <property type="entry name" value="FMN-binding split barrel"/>
    <property type="match status" value="1"/>
</dbReference>
<keyword evidence="1" id="KW-0560">Oxidoreductase</keyword>
<dbReference type="AlphaFoldDB" id="A0A5Q3QAY0"/>
<dbReference type="GO" id="GO:0005829">
    <property type="term" value="C:cytosol"/>
    <property type="evidence" value="ECO:0007669"/>
    <property type="project" value="TreeGrafter"/>
</dbReference>
<evidence type="ECO:0000256" key="1">
    <source>
        <dbReference type="ARBA" id="ARBA00023002"/>
    </source>
</evidence>
<dbReference type="RefSeq" id="WP_154076948.1">
    <property type="nucleotide sequence ID" value="NZ_CP045929.1"/>
</dbReference>
<dbReference type="InterPro" id="IPR052019">
    <property type="entry name" value="F420H2_bilvrd_red/Heme_oxyg"/>
</dbReference>